<protein>
    <recommendedName>
        <fullName evidence="1">non-specific serine/threonine protein kinase</fullName>
        <ecNumber evidence="1">2.7.11.1</ecNumber>
    </recommendedName>
</protein>
<dbReference type="PROSITE" id="PS00108">
    <property type="entry name" value="PROTEIN_KINASE_ST"/>
    <property type="match status" value="1"/>
</dbReference>
<keyword evidence="5 10" id="KW-0418">Kinase</keyword>
<dbReference type="EMBL" id="JBHRWR010000048">
    <property type="protein sequence ID" value="MFC3578323.1"/>
    <property type="molecule type" value="Genomic_DNA"/>
</dbReference>
<dbReference type="InterPro" id="IPR000719">
    <property type="entry name" value="Prot_kinase_dom"/>
</dbReference>
<evidence type="ECO:0000259" key="9">
    <source>
        <dbReference type="PROSITE" id="PS50011"/>
    </source>
</evidence>
<keyword evidence="6 7" id="KW-0067">ATP-binding</keyword>
<dbReference type="InterPro" id="IPR017441">
    <property type="entry name" value="Protein_kinase_ATP_BS"/>
</dbReference>
<dbReference type="Proteomes" id="UP001595701">
    <property type="component" value="Unassembled WGS sequence"/>
</dbReference>
<feature type="domain" description="Protein kinase" evidence="9">
    <location>
        <begin position="10"/>
        <end position="280"/>
    </location>
</feature>
<keyword evidence="4 7" id="KW-0547">Nucleotide-binding</keyword>
<keyword evidence="11" id="KW-1185">Reference proteome</keyword>
<proteinExistence type="predicted"/>
<evidence type="ECO:0000256" key="7">
    <source>
        <dbReference type="PROSITE-ProRule" id="PRU10141"/>
    </source>
</evidence>
<dbReference type="SMART" id="SM00220">
    <property type="entry name" value="S_TKc"/>
    <property type="match status" value="1"/>
</dbReference>
<dbReference type="PANTHER" id="PTHR43289:SF6">
    <property type="entry name" value="SERINE_THREONINE-PROTEIN KINASE NEKL-3"/>
    <property type="match status" value="1"/>
</dbReference>
<dbReference type="PROSITE" id="PS00107">
    <property type="entry name" value="PROTEIN_KINASE_ATP"/>
    <property type="match status" value="1"/>
</dbReference>
<dbReference type="Pfam" id="PF00069">
    <property type="entry name" value="Pkinase"/>
    <property type="match status" value="1"/>
</dbReference>
<evidence type="ECO:0000256" key="5">
    <source>
        <dbReference type="ARBA" id="ARBA00022777"/>
    </source>
</evidence>
<evidence type="ECO:0000313" key="10">
    <source>
        <dbReference type="EMBL" id="MFC3578323.1"/>
    </source>
</evidence>
<keyword evidence="3 10" id="KW-0808">Transferase</keyword>
<dbReference type="PROSITE" id="PS50011">
    <property type="entry name" value="PROTEIN_KINASE_DOM"/>
    <property type="match status" value="1"/>
</dbReference>
<evidence type="ECO:0000313" key="11">
    <source>
        <dbReference type="Proteomes" id="UP001595701"/>
    </source>
</evidence>
<dbReference type="EC" id="2.7.11.1" evidence="1"/>
<gene>
    <name evidence="10" type="ORF">ACFOZ0_34710</name>
</gene>
<feature type="binding site" evidence="7">
    <location>
        <position position="39"/>
    </location>
    <ligand>
        <name>ATP</name>
        <dbReference type="ChEBI" id="CHEBI:30616"/>
    </ligand>
</feature>
<dbReference type="GO" id="GO:0004674">
    <property type="term" value="F:protein serine/threonine kinase activity"/>
    <property type="evidence" value="ECO:0007669"/>
    <property type="project" value="UniProtKB-EC"/>
</dbReference>
<accession>A0ABV7SPG2</accession>
<dbReference type="SUPFAM" id="SSF56112">
    <property type="entry name" value="Protein kinase-like (PK-like)"/>
    <property type="match status" value="1"/>
</dbReference>
<feature type="region of interest" description="Disordered" evidence="8">
    <location>
        <begin position="290"/>
        <end position="332"/>
    </location>
</feature>
<dbReference type="InterPro" id="IPR008271">
    <property type="entry name" value="Ser/Thr_kinase_AS"/>
</dbReference>
<dbReference type="CDD" id="cd14014">
    <property type="entry name" value="STKc_PknB_like"/>
    <property type="match status" value="1"/>
</dbReference>
<evidence type="ECO:0000256" key="2">
    <source>
        <dbReference type="ARBA" id="ARBA00022527"/>
    </source>
</evidence>
<dbReference type="PANTHER" id="PTHR43289">
    <property type="entry name" value="MITOGEN-ACTIVATED PROTEIN KINASE KINASE KINASE 20-RELATED"/>
    <property type="match status" value="1"/>
</dbReference>
<dbReference type="Gene3D" id="1.10.510.10">
    <property type="entry name" value="Transferase(Phosphotransferase) domain 1"/>
    <property type="match status" value="1"/>
</dbReference>
<sequence>MQGLLLAGRYRLVESIGSGGMGRVWRAHDEVLHRPVAIKELTAALYVTESDRAVLLARTHAEARAAARINHPAVVTVHDVLEYDNRPWIVMELVEGGSLADAVKERGRLEDAEAARIGLWVLRALRAAHSAGVLHRDVKPGNVLLAADGRVLLTDFGIAQVEGDTTITRTGEIVGSVDYLAPERLRGHDPGPASDLWALGATLYTAVEGRSAFRRTSPLMTMQAVVEEEPPPPQFAGALGPVIEALLCKDPAQRPHAEQAEQMLAEAAEGRRPKAAQEFVPTLHVDLASRGDTTTHVPRAHQAREAQTAGGTEPRTTASPASPPTRRKGRHGRTVVLVLAVAAVVGVAVPVWKHMSTPSPADPLSSSASPSASPSAVPSASPTKSRQAASAVPDGWQLVKDPVGFSLVLPKGWKRQASDGVKGNLQQIDYSPDNGKHLVRVAVDSSPDFNDPYDHQVDLDQQLRQRLVDYKQVSLKRDSYRDRDGSRWEYTWTALAKDTKFPGPYRAVDEMYIARDGVEYAIYMAAPAADWATTREQFETVLQGWREP</sequence>
<evidence type="ECO:0000256" key="4">
    <source>
        <dbReference type="ARBA" id="ARBA00022741"/>
    </source>
</evidence>
<evidence type="ECO:0000256" key="3">
    <source>
        <dbReference type="ARBA" id="ARBA00022679"/>
    </source>
</evidence>
<dbReference type="Gene3D" id="3.30.200.20">
    <property type="entry name" value="Phosphorylase Kinase, domain 1"/>
    <property type="match status" value="1"/>
</dbReference>
<comment type="caution">
    <text evidence="10">The sequence shown here is derived from an EMBL/GenBank/DDBJ whole genome shotgun (WGS) entry which is preliminary data.</text>
</comment>
<keyword evidence="2" id="KW-0723">Serine/threonine-protein kinase</keyword>
<evidence type="ECO:0000256" key="8">
    <source>
        <dbReference type="SAM" id="MobiDB-lite"/>
    </source>
</evidence>
<name>A0ABV7SPG2_9ACTN</name>
<feature type="region of interest" description="Disordered" evidence="8">
    <location>
        <begin position="357"/>
        <end position="393"/>
    </location>
</feature>
<organism evidence="10 11">
    <name type="scientific">Streptomyces yaanensis</name>
    <dbReference type="NCBI Taxonomy" id="1142239"/>
    <lineage>
        <taxon>Bacteria</taxon>
        <taxon>Bacillati</taxon>
        <taxon>Actinomycetota</taxon>
        <taxon>Actinomycetes</taxon>
        <taxon>Kitasatosporales</taxon>
        <taxon>Streptomycetaceae</taxon>
        <taxon>Streptomyces</taxon>
    </lineage>
</organism>
<feature type="compositionally biased region" description="Low complexity" evidence="8">
    <location>
        <begin position="357"/>
        <end position="382"/>
    </location>
</feature>
<dbReference type="RefSeq" id="WP_310780603.1">
    <property type="nucleotide sequence ID" value="NZ_JBHRWR010000048.1"/>
</dbReference>
<evidence type="ECO:0000256" key="6">
    <source>
        <dbReference type="ARBA" id="ARBA00022840"/>
    </source>
</evidence>
<reference evidence="11" key="1">
    <citation type="journal article" date="2019" name="Int. J. Syst. Evol. Microbiol.">
        <title>The Global Catalogue of Microorganisms (GCM) 10K type strain sequencing project: providing services to taxonomists for standard genome sequencing and annotation.</title>
        <authorList>
            <consortium name="The Broad Institute Genomics Platform"/>
            <consortium name="The Broad Institute Genome Sequencing Center for Infectious Disease"/>
            <person name="Wu L."/>
            <person name="Ma J."/>
        </authorList>
    </citation>
    <scope>NUCLEOTIDE SEQUENCE [LARGE SCALE GENOMIC DNA]</scope>
    <source>
        <strain evidence="11">CGMCC 4.7035</strain>
    </source>
</reference>
<evidence type="ECO:0000256" key="1">
    <source>
        <dbReference type="ARBA" id="ARBA00012513"/>
    </source>
</evidence>
<dbReference type="InterPro" id="IPR011009">
    <property type="entry name" value="Kinase-like_dom_sf"/>
</dbReference>